<dbReference type="EMBL" id="OOFM01000004">
    <property type="protein sequence ID" value="SPL63400.1"/>
    <property type="molecule type" value="Genomic_DNA"/>
</dbReference>
<evidence type="ECO:0000313" key="6">
    <source>
        <dbReference type="Proteomes" id="UP000574931"/>
    </source>
</evidence>
<feature type="region of interest" description="Disordered" evidence="1">
    <location>
        <begin position="30"/>
        <end position="52"/>
    </location>
</feature>
<evidence type="ECO:0000256" key="2">
    <source>
        <dbReference type="SAM" id="SignalP"/>
    </source>
</evidence>
<reference evidence="3 6" key="3">
    <citation type="submission" date="2020-05" db="EMBL/GenBank/DDBJ databases">
        <title>Draft Genome Sequence of Ochrobactrum soli Isolated from Stable Fly Gut.</title>
        <authorList>
            <person name="Pileggi M.T."/>
            <person name="Vazhakkala L.J."/>
            <person name="Wong C.N."/>
        </authorList>
    </citation>
    <scope>NUCLEOTIDE SEQUENCE [LARGE SCALE GENOMIC DNA]</scope>
    <source>
        <strain evidence="3 6">MTP-C0764</strain>
    </source>
</reference>
<dbReference type="AlphaFoldDB" id="A0A2P9HHZ2"/>
<evidence type="ECO:0000313" key="5">
    <source>
        <dbReference type="Proteomes" id="UP000246073"/>
    </source>
</evidence>
<dbReference type="Proteomes" id="UP000246073">
    <property type="component" value="Unassembled WGS sequence"/>
</dbReference>
<sequence>MKHAACFVLRVAMLAAPILLALAALTMVTNPDGNKPPVPDKGVSGATAPTGN</sequence>
<organism evidence="4 5">
    <name type="scientific">Ochrobactrum soli</name>
    <dbReference type="NCBI Taxonomy" id="2448455"/>
    <lineage>
        <taxon>Bacteria</taxon>
        <taxon>Pseudomonadati</taxon>
        <taxon>Pseudomonadota</taxon>
        <taxon>Alphaproteobacteria</taxon>
        <taxon>Hyphomicrobiales</taxon>
        <taxon>Brucellaceae</taxon>
        <taxon>Brucella/Ochrobactrum group</taxon>
        <taxon>Ochrobactrum</taxon>
    </lineage>
</organism>
<dbReference type="RefSeq" id="WP_167836083.1">
    <property type="nucleotide sequence ID" value="NZ_JABFCY010000013.1"/>
</dbReference>
<gene>
    <name evidence="3" type="ORF">HKX02_19290</name>
    <name evidence="4" type="ORF">OHAE_3332</name>
</gene>
<protein>
    <submittedName>
        <fullName evidence="4">Uncharacterized protein</fullName>
    </submittedName>
</protein>
<dbReference type="Proteomes" id="UP000574931">
    <property type="component" value="Unassembled WGS sequence"/>
</dbReference>
<feature type="chain" id="PRO_5044578361" evidence="2">
    <location>
        <begin position="24"/>
        <end position="52"/>
    </location>
</feature>
<name>A0A2P9HHZ2_9HYPH</name>
<evidence type="ECO:0000256" key="1">
    <source>
        <dbReference type="SAM" id="MobiDB-lite"/>
    </source>
</evidence>
<proteinExistence type="predicted"/>
<keyword evidence="6" id="KW-1185">Reference proteome</keyword>
<feature type="signal peptide" evidence="2">
    <location>
        <begin position="1"/>
        <end position="23"/>
    </location>
</feature>
<evidence type="ECO:0000313" key="3">
    <source>
        <dbReference type="EMBL" id="NNU62383.1"/>
    </source>
</evidence>
<reference evidence="4" key="2">
    <citation type="submission" date="2017-12" db="EMBL/GenBank/DDBJ databases">
        <authorList>
            <person name="Hurst M.R.H."/>
        </authorList>
    </citation>
    <scope>NUCLEOTIDE SEQUENCE [LARGE SCALE GENOMIC DNA]</scope>
    <source>
        <strain evidence="4">FI11154</strain>
    </source>
</reference>
<evidence type="ECO:0000313" key="4">
    <source>
        <dbReference type="EMBL" id="SPL63400.1"/>
    </source>
</evidence>
<keyword evidence="2" id="KW-0732">Signal</keyword>
<accession>A0A2P9HHZ2</accession>
<dbReference type="EMBL" id="JABFCY010000013">
    <property type="protein sequence ID" value="NNU62383.1"/>
    <property type="molecule type" value="Genomic_DNA"/>
</dbReference>
<reference evidence="5" key="1">
    <citation type="submission" date="2017-12" db="EMBL/GenBank/DDBJ databases">
        <authorList>
            <person name="Diaz M."/>
        </authorList>
    </citation>
    <scope>NUCLEOTIDE SEQUENCE [LARGE SCALE GENOMIC DNA]</scope>
    <source>
        <strain evidence="5">FI11154</strain>
    </source>
</reference>